<evidence type="ECO:0000313" key="6">
    <source>
        <dbReference type="EMBL" id="ADH92652.1"/>
    </source>
</evidence>
<name>D7BP03_ARCHD</name>
<accession>D7BP03</accession>
<comment type="subcellular location">
    <subcellularLocation>
        <location evidence="1">Membrane</location>
        <topology evidence="1">Single-pass membrane protein</topology>
    </subcellularLocation>
</comment>
<dbReference type="InterPro" id="IPR007343">
    <property type="entry name" value="Uncharacterised_pept_Zn_put"/>
</dbReference>
<reference evidence="6 7" key="1">
    <citation type="journal article" date="2010" name="Stand. Genomic Sci.">
        <title>Complete genome sequence of Arcanobacterium haemolyticum type strain (11018).</title>
        <authorList>
            <person name="Yasawong M."/>
            <person name="Teshima H."/>
            <person name="Lapidus A."/>
            <person name="Nolan M."/>
            <person name="Lucas S."/>
            <person name="Glavina Del Rio T."/>
            <person name="Tice H."/>
            <person name="Cheng J."/>
            <person name="Bruce D."/>
            <person name="Detter C."/>
            <person name="Tapia R."/>
            <person name="Han C."/>
            <person name="Goodwin L."/>
            <person name="Pitluck S."/>
            <person name="Liolios K."/>
            <person name="Ivanova N."/>
            <person name="Mavromatis K."/>
            <person name="Mikhailova N."/>
            <person name="Pati A."/>
            <person name="Chen A."/>
            <person name="Palaniappan K."/>
            <person name="Land M."/>
            <person name="Hauser L."/>
            <person name="Chang Y."/>
            <person name="Jeffries C."/>
            <person name="Rohde M."/>
            <person name="Sikorski J."/>
            <person name="Pukall R."/>
            <person name="Goker M."/>
            <person name="Woyke T."/>
            <person name="Bristow J."/>
            <person name="Eisen J."/>
            <person name="Markowitz V."/>
            <person name="Hugenholtz P."/>
            <person name="Kyrpides N."/>
            <person name="Klenk H."/>
        </authorList>
    </citation>
    <scope>NUCLEOTIDE SEQUENCE [LARGE SCALE GENOMIC DNA]</scope>
    <source>
        <strain evidence="7">ATCC 9345 / DSM 20595 / CCUG 17215 / LMG 16163 / NBRC 15585 / NCTC 8452 / 11018</strain>
    </source>
</reference>
<feature type="transmembrane region" description="Helical" evidence="5">
    <location>
        <begin position="22"/>
        <end position="41"/>
    </location>
</feature>
<evidence type="ECO:0000256" key="5">
    <source>
        <dbReference type="SAM" id="Phobius"/>
    </source>
</evidence>
<dbReference type="PANTHER" id="PTHR30168">
    <property type="entry name" value="PUTATIVE MEMBRANE PROTEIN YPFJ"/>
    <property type="match status" value="1"/>
</dbReference>
<dbReference type="GO" id="GO:0016020">
    <property type="term" value="C:membrane"/>
    <property type="evidence" value="ECO:0007669"/>
    <property type="project" value="UniProtKB-SubCell"/>
</dbReference>
<evidence type="ECO:0000256" key="2">
    <source>
        <dbReference type="ARBA" id="ARBA00022692"/>
    </source>
</evidence>
<evidence type="ECO:0000256" key="4">
    <source>
        <dbReference type="ARBA" id="ARBA00023136"/>
    </source>
</evidence>
<gene>
    <name evidence="6" type="ordered locus">Arch_0930</name>
</gene>
<evidence type="ECO:0000256" key="1">
    <source>
        <dbReference type="ARBA" id="ARBA00004167"/>
    </source>
</evidence>
<evidence type="ECO:0000313" key="7">
    <source>
        <dbReference type="Proteomes" id="UP000000376"/>
    </source>
</evidence>
<dbReference type="EMBL" id="CP002045">
    <property type="protein sequence ID" value="ADH92652.1"/>
    <property type="molecule type" value="Genomic_DNA"/>
</dbReference>
<keyword evidence="7" id="KW-1185">Reference proteome</keyword>
<dbReference type="STRING" id="644284.Arch_0930"/>
<dbReference type="PANTHER" id="PTHR30168:SF0">
    <property type="entry name" value="INNER MEMBRANE PROTEIN"/>
    <property type="match status" value="1"/>
</dbReference>
<dbReference type="OrthoDB" id="9774900at2"/>
<dbReference type="Pfam" id="PF04228">
    <property type="entry name" value="Zn_peptidase"/>
    <property type="match status" value="1"/>
</dbReference>
<dbReference type="eggNOG" id="COG2321">
    <property type="taxonomic scope" value="Bacteria"/>
</dbReference>
<keyword evidence="4 5" id="KW-0472">Membrane</keyword>
<dbReference type="KEGG" id="ahe:Arch_0930"/>
<dbReference type="HOGENOM" id="CLU_059329_1_0_11"/>
<dbReference type="Proteomes" id="UP000000376">
    <property type="component" value="Chromosome"/>
</dbReference>
<evidence type="ECO:0000256" key="3">
    <source>
        <dbReference type="ARBA" id="ARBA00022989"/>
    </source>
</evidence>
<dbReference type="RefSeq" id="WP_013170148.1">
    <property type="nucleotide sequence ID" value="NC_014218.1"/>
</dbReference>
<evidence type="ECO:0008006" key="8">
    <source>
        <dbReference type="Google" id="ProtNLM"/>
    </source>
</evidence>
<proteinExistence type="predicted"/>
<protein>
    <recommendedName>
        <fullName evidence="8">Neutral zinc metallopeptidase</fullName>
    </recommendedName>
</protein>
<dbReference type="AlphaFoldDB" id="D7BP03"/>
<keyword evidence="2 5" id="KW-0812">Transmembrane</keyword>
<organism evidence="6 7">
    <name type="scientific">Arcanobacterium haemolyticum (strain ATCC 9345 / DSM 20595 / CCM 5947 / CCUG 17215 / LMG 16163 / NBRC 15585 / NCTC 8452 / 11018)</name>
    <dbReference type="NCBI Taxonomy" id="644284"/>
    <lineage>
        <taxon>Bacteria</taxon>
        <taxon>Bacillati</taxon>
        <taxon>Actinomycetota</taxon>
        <taxon>Actinomycetes</taxon>
        <taxon>Actinomycetales</taxon>
        <taxon>Actinomycetaceae</taxon>
        <taxon>Arcanobacterium</taxon>
    </lineage>
</organism>
<sequence length="297" mass="31690">MSFNNDITLDTSGTRRGGGGKVAAGGIGGLGLAGVLIYFLFTGQLPPLETIIGSAQQSQTSQQSQSSLEQECRSGKDANTKVECRMVAGQNSINEMWNAQLPKDTGIKHKTPGFTLFSNGVNTACGTASSQQGPFFCPGDDTIYIDVSFFNQLERLGAKNAPLAQLYILAHEWGHHIQLQTGVLQQIDHRSSGPQSSMVRSELQADCLAGAWIHHASTTVDPDTGIPFMKQPTDAELTSALEAASAVGDDHIAEISGRRANPDNFSHGSAAKRLEWLKVGIENGTYNACDTWSVPTP</sequence>
<keyword evidence="3 5" id="KW-1133">Transmembrane helix</keyword>